<reference evidence="2 4" key="2">
    <citation type="submission" date="2022-05" db="EMBL/GenBank/DDBJ databases">
        <title>Genome Sequencing of Bee-Associated Microbes.</title>
        <authorList>
            <person name="Dunlap C."/>
        </authorList>
    </citation>
    <scope>NUCLEOTIDE SEQUENCE [LARGE SCALE GENOMIC DNA]</scope>
    <source>
        <strain evidence="2 4">CBP-1093</strain>
    </source>
</reference>
<dbReference type="Proteomes" id="UP000177709">
    <property type="component" value="Chromosome"/>
</dbReference>
<protein>
    <submittedName>
        <fullName evidence="1">Uncharacterized protein</fullName>
    </submittedName>
</protein>
<keyword evidence="4" id="KW-1185">Reference proteome</keyword>
<proteinExistence type="predicted"/>
<accession>A0AAC9NCR9</accession>
<gene>
    <name evidence="1" type="ORF">BK049_15280</name>
    <name evidence="2" type="ORF">M5W27_06480</name>
</gene>
<dbReference type="EMBL" id="JAMDMH010000011">
    <property type="protein sequence ID" value="MCY9575494.1"/>
    <property type="molecule type" value="Genomic_DNA"/>
</dbReference>
<dbReference type="KEGG" id="bxi:BK049_15280"/>
<dbReference type="AlphaFoldDB" id="A0AAC9NCR9"/>
<dbReference type="RefSeq" id="WP_008356136.1">
    <property type="nucleotide sequence ID" value="NZ_AMSH01000007.1"/>
</dbReference>
<evidence type="ECO:0000313" key="1">
    <source>
        <dbReference type="EMBL" id="AOZ89932.1"/>
    </source>
</evidence>
<dbReference type="Proteomes" id="UP001527057">
    <property type="component" value="Unassembled WGS sequence"/>
</dbReference>
<name>A0AAC9NCR9_9BACI</name>
<evidence type="ECO:0000313" key="2">
    <source>
        <dbReference type="EMBL" id="MCY9575494.1"/>
    </source>
</evidence>
<reference evidence="1 3" key="1">
    <citation type="submission" date="2016-10" db="EMBL/GenBank/DDBJ databases">
        <title>Whole genome sequence of hyper active fibrinolysis bacterium Bacillus pumilus strain VV3 isolated from fermented rice.</title>
        <authorList>
            <person name="Mariadas V.A."/>
            <person name="Vijayaraghavan P."/>
            <person name="Dhandapani V."/>
        </authorList>
    </citation>
    <scope>NUCLEOTIDE SEQUENCE [LARGE SCALE GENOMIC DNA]</scope>
    <source>
        <strain evidence="1 3">VV3</strain>
    </source>
</reference>
<evidence type="ECO:0000313" key="4">
    <source>
        <dbReference type="Proteomes" id="UP001527057"/>
    </source>
</evidence>
<organism evidence="1 3">
    <name type="scientific">Bacillus xiamenensis</name>
    <dbReference type="NCBI Taxonomy" id="1178537"/>
    <lineage>
        <taxon>Bacteria</taxon>
        <taxon>Bacillati</taxon>
        <taxon>Bacillota</taxon>
        <taxon>Bacilli</taxon>
        <taxon>Bacillales</taxon>
        <taxon>Bacillaceae</taxon>
        <taxon>Bacillus</taxon>
    </lineage>
</organism>
<evidence type="ECO:0000313" key="3">
    <source>
        <dbReference type="Proteomes" id="UP000177709"/>
    </source>
</evidence>
<sequence>MKHLFISDPKELEHVLSFVHSLIHSTKTFPDQVLKTKTPHYLFEEFHWLLSDDGWEILKGLALNHHDDYILMAVLDEQKSMDDYYHDFGYYPWVKVSLNLTPSDYLDLLTDYPIESVNDSIMDIASRVIWVSPSAKWIIYGDRGYEIGVLAILQLEQMNKQLLKTWRILDEIVLGWISVVFPNQKLPDDFKKELIRNYTNVE</sequence>
<dbReference type="EMBL" id="CP017786">
    <property type="protein sequence ID" value="AOZ89932.1"/>
    <property type="molecule type" value="Genomic_DNA"/>
</dbReference>